<dbReference type="GO" id="GO:0006044">
    <property type="term" value="P:N-acetylglucosamine metabolic process"/>
    <property type="evidence" value="ECO:0007669"/>
    <property type="project" value="TreeGrafter"/>
</dbReference>
<dbReference type="GO" id="GO:0016020">
    <property type="term" value="C:membrane"/>
    <property type="evidence" value="ECO:0007669"/>
    <property type="project" value="InterPro"/>
</dbReference>
<organism evidence="2 3">
    <name type="scientific">Eragrostis curvula</name>
    <name type="common">weeping love grass</name>
    <dbReference type="NCBI Taxonomy" id="38414"/>
    <lineage>
        <taxon>Eukaryota</taxon>
        <taxon>Viridiplantae</taxon>
        <taxon>Streptophyta</taxon>
        <taxon>Embryophyta</taxon>
        <taxon>Tracheophyta</taxon>
        <taxon>Spermatophyta</taxon>
        <taxon>Magnoliopsida</taxon>
        <taxon>Liliopsida</taxon>
        <taxon>Poales</taxon>
        <taxon>Poaceae</taxon>
        <taxon>PACMAD clade</taxon>
        <taxon>Chloridoideae</taxon>
        <taxon>Eragrostideae</taxon>
        <taxon>Eragrostidinae</taxon>
        <taxon>Eragrostis</taxon>
    </lineage>
</organism>
<protein>
    <recommendedName>
        <fullName evidence="4">Beta-1,4-mannosyl-glycoprotein 4-beta-N-acetylglucosaminyltransferase</fullName>
    </recommendedName>
</protein>
<dbReference type="Proteomes" id="UP000324897">
    <property type="component" value="Chromosome 6"/>
</dbReference>
<keyword evidence="1" id="KW-0472">Membrane</keyword>
<dbReference type="InterPro" id="IPR006813">
    <property type="entry name" value="Glyco_trans_17"/>
</dbReference>
<evidence type="ECO:0000313" key="2">
    <source>
        <dbReference type="EMBL" id="TVU49100.1"/>
    </source>
</evidence>
<dbReference type="OrthoDB" id="6474464at2759"/>
<accession>A0A5J9WNY8</accession>
<evidence type="ECO:0000313" key="3">
    <source>
        <dbReference type="Proteomes" id="UP000324897"/>
    </source>
</evidence>
<feature type="non-terminal residue" evidence="2">
    <location>
        <position position="1"/>
    </location>
</feature>
<keyword evidence="1" id="KW-1133">Transmembrane helix</keyword>
<dbReference type="EMBL" id="RWGY01000002">
    <property type="protein sequence ID" value="TVU49100.1"/>
    <property type="molecule type" value="Genomic_DNA"/>
</dbReference>
<name>A0A5J9WNY8_9POAL</name>
<comment type="caution">
    <text evidence="2">The sequence shown here is derived from an EMBL/GenBank/DDBJ whole genome shotgun (WGS) entry which is preliminary data.</text>
</comment>
<keyword evidence="1" id="KW-0812">Transmembrane</keyword>
<dbReference type="Pfam" id="PF04724">
    <property type="entry name" value="Glyco_transf_17"/>
    <property type="match status" value="2"/>
</dbReference>
<reference evidence="2 3" key="1">
    <citation type="journal article" date="2019" name="Sci. Rep.">
        <title>A high-quality genome of Eragrostis curvula grass provides insights into Poaceae evolution and supports new strategies to enhance forage quality.</title>
        <authorList>
            <person name="Carballo J."/>
            <person name="Santos B.A.C.M."/>
            <person name="Zappacosta D."/>
            <person name="Garbus I."/>
            <person name="Selva J.P."/>
            <person name="Gallo C.A."/>
            <person name="Diaz A."/>
            <person name="Albertini E."/>
            <person name="Caccamo M."/>
            <person name="Echenique V."/>
        </authorList>
    </citation>
    <scope>NUCLEOTIDE SEQUENCE [LARGE SCALE GENOMIC DNA]</scope>
    <source>
        <strain evidence="3">cv. Victoria</strain>
        <tissue evidence="2">Leaf</tissue>
    </source>
</reference>
<proteinExistence type="predicted"/>
<evidence type="ECO:0000256" key="1">
    <source>
        <dbReference type="SAM" id="Phobius"/>
    </source>
</evidence>
<dbReference type="PANTHER" id="PTHR12224:SF25">
    <property type="entry name" value="BETA-1,4-N-ACETYLGLUCOSAMINYLTRANSFERASE FAMILY PROTEIN"/>
    <property type="match status" value="1"/>
</dbReference>
<feature type="transmembrane region" description="Helical" evidence="1">
    <location>
        <begin position="20"/>
        <end position="38"/>
    </location>
</feature>
<dbReference type="Gramene" id="TVU49100">
    <property type="protein sequence ID" value="TVU49100"/>
    <property type="gene ID" value="EJB05_00391"/>
</dbReference>
<gene>
    <name evidence="2" type="ORF">EJB05_00391</name>
</gene>
<keyword evidence="3" id="KW-1185">Reference proteome</keyword>
<dbReference type="GO" id="GO:0003830">
    <property type="term" value="F:beta-1,4-mannosylglycoprotein 4-beta-N-acetylglucosaminyltransferase activity"/>
    <property type="evidence" value="ECO:0007669"/>
    <property type="project" value="InterPro"/>
</dbReference>
<sequence>MAREFHPPVTRRKIPPFKFLIPFVLVLSVSVIAVTQYFQSISYLLRPLWDKPPTPFIRIPHYYAPNISMPQLCQLHGWGILPTPRRVFDAVLFSNELDILEIRYHELLPYVDRFVILESNATFTGIPKSLSFYENINRFAFAGSKIVYDMLSIGNLDAGVTRQPFLVEAYHRRALNMLIRRSGIAVGDVLIMADADEIPSPETVQLLKWCDGIPPVMHLELKNYMYSFEFPVDYNSWRATAHVFNERTLYRHSRQSNLILADAGWHCSFCFRDIKEFAFKMKAYSHADRVKQKNFLNPERIQKIICNGEDLFDMLPEEYTFRDLFKKMGPIPKSASAVHLPSYLIENADKFKFLLPGGCLRCRTAGAAIIQSAVGSAKNSWRICLRCASLIFAAGSVSRLFVLVFAVTQHFQSISYFLRPLWDKAPTPFTRIPHYYAPNMSMPQLCRLHGWGVRSSPRRVFDAVLFSNELDILEIRYGELLPYVDRFVILESNSTFTGIPKPLAFYENLNRFAFAGSKIVYDNISIGHLDADAKRQPFDVEANHRRALNKLIRRSGIAVGDVLIMADADEIPSPQTLQLLKWCDGIPPVMHLELHNYMYSFEFPVDYNSWRSTAHLFTQRTPYRHSRQSNLILADAGWHCSFCFRYIKDFVFKMKAYSHANRVRQQSFLNPERIQKIICNGEDLFDMLPEEYTFRDLFKKMGPIPKSESAMHLPSYLIRKAEKFKFLLPGGCLRPV</sequence>
<dbReference type="PANTHER" id="PTHR12224">
    <property type="entry name" value="BETA-1,4-MANNOSYL-GLYCOPROTEIN BETA-1,4-N-ACETYLGLUCOSAMINYL-TRANSFERASE"/>
    <property type="match status" value="1"/>
</dbReference>
<evidence type="ECO:0008006" key="4">
    <source>
        <dbReference type="Google" id="ProtNLM"/>
    </source>
</evidence>
<dbReference type="AlphaFoldDB" id="A0A5J9WNY8"/>